<protein>
    <submittedName>
        <fullName evidence="7">Uncharacterized protein</fullName>
    </submittedName>
</protein>
<organism evidence="7">
    <name type="scientific">Arundo donax</name>
    <name type="common">Giant reed</name>
    <name type="synonym">Donax arundinaceus</name>
    <dbReference type="NCBI Taxonomy" id="35708"/>
    <lineage>
        <taxon>Eukaryota</taxon>
        <taxon>Viridiplantae</taxon>
        <taxon>Streptophyta</taxon>
        <taxon>Embryophyta</taxon>
        <taxon>Tracheophyta</taxon>
        <taxon>Spermatophyta</taxon>
        <taxon>Magnoliopsida</taxon>
        <taxon>Liliopsida</taxon>
        <taxon>Poales</taxon>
        <taxon>Poaceae</taxon>
        <taxon>PACMAD clade</taxon>
        <taxon>Arundinoideae</taxon>
        <taxon>Arundineae</taxon>
        <taxon>Arundo</taxon>
    </lineage>
</organism>
<name>A0A0A9DTS2_ARUDO</name>
<accession>A0A0A9DTS2</accession>
<dbReference type="Pfam" id="PF03092">
    <property type="entry name" value="BT1"/>
    <property type="match status" value="1"/>
</dbReference>
<reference evidence="7" key="1">
    <citation type="submission" date="2014-09" db="EMBL/GenBank/DDBJ databases">
        <authorList>
            <person name="Magalhaes I.L.F."/>
            <person name="Oliveira U."/>
            <person name="Santos F.R."/>
            <person name="Vidigal T.H.D.A."/>
            <person name="Brescovit A.D."/>
            <person name="Santos A.J."/>
        </authorList>
    </citation>
    <scope>NUCLEOTIDE SEQUENCE</scope>
    <source>
        <tissue evidence="7">Shoot tissue taken approximately 20 cm above the soil surface</tissue>
    </source>
</reference>
<keyword evidence="3" id="KW-0812">Transmembrane</keyword>
<keyword evidence="2" id="KW-0813">Transport</keyword>
<reference evidence="7" key="2">
    <citation type="journal article" date="2015" name="Data Brief">
        <title>Shoot transcriptome of the giant reed, Arundo donax.</title>
        <authorList>
            <person name="Barrero R.A."/>
            <person name="Guerrero F.D."/>
            <person name="Moolhuijzen P."/>
            <person name="Goolsby J.A."/>
            <person name="Tidwell J."/>
            <person name="Bellgard S.E."/>
            <person name="Bellgard M.I."/>
        </authorList>
    </citation>
    <scope>NUCLEOTIDE SEQUENCE</scope>
    <source>
        <tissue evidence="7">Shoot tissue taken approximately 20 cm above the soil surface</tissue>
    </source>
</reference>
<feature type="compositionally biased region" description="Gly residues" evidence="6">
    <location>
        <begin position="15"/>
        <end position="32"/>
    </location>
</feature>
<evidence type="ECO:0000256" key="1">
    <source>
        <dbReference type="ARBA" id="ARBA00004141"/>
    </source>
</evidence>
<dbReference type="GO" id="GO:0016020">
    <property type="term" value="C:membrane"/>
    <property type="evidence" value="ECO:0007669"/>
    <property type="project" value="UniProtKB-SubCell"/>
</dbReference>
<evidence type="ECO:0000256" key="6">
    <source>
        <dbReference type="SAM" id="MobiDB-lite"/>
    </source>
</evidence>
<evidence type="ECO:0000256" key="2">
    <source>
        <dbReference type="ARBA" id="ARBA00022448"/>
    </source>
</evidence>
<dbReference type="InterPro" id="IPR039309">
    <property type="entry name" value="BT1"/>
</dbReference>
<dbReference type="EMBL" id="GBRH01208835">
    <property type="protein sequence ID" value="JAD89060.1"/>
    <property type="molecule type" value="Transcribed_RNA"/>
</dbReference>
<dbReference type="AlphaFoldDB" id="A0A0A9DTS2"/>
<evidence type="ECO:0000256" key="5">
    <source>
        <dbReference type="ARBA" id="ARBA00023136"/>
    </source>
</evidence>
<proteinExistence type="predicted"/>
<evidence type="ECO:0000256" key="4">
    <source>
        <dbReference type="ARBA" id="ARBA00022989"/>
    </source>
</evidence>
<feature type="region of interest" description="Disordered" evidence="6">
    <location>
        <begin position="1"/>
        <end position="32"/>
    </location>
</feature>
<keyword evidence="4" id="KW-1133">Transmembrane helix</keyword>
<evidence type="ECO:0000313" key="7">
    <source>
        <dbReference type="EMBL" id="JAD89060.1"/>
    </source>
</evidence>
<sequence>MRCMEPGEDGALQEAGGGNCSNSQGGGSGGNGECRVASPGSWLERLSHELHWSFVLAVVAVYGACQGVGDALNRVAVGYYWKDVQRVQPSAAQFYQSVTGAPWVVKPLWGLLTDVVPVAGYRRRPYFVLAGVIGVSSMLMLSLHRELGIMLALLARAPR</sequence>
<dbReference type="PANTHER" id="PTHR31585:SF13">
    <property type="entry name" value="OSJNBA0029H02.8 PROTEIN"/>
    <property type="match status" value="1"/>
</dbReference>
<comment type="subcellular location">
    <subcellularLocation>
        <location evidence="1">Membrane</location>
        <topology evidence="1">Multi-pass membrane protein</topology>
    </subcellularLocation>
</comment>
<dbReference type="PANTHER" id="PTHR31585">
    <property type="entry name" value="FOLATE-BIOPTERIN TRANSPORTER 1, CHLOROPLASTIC"/>
    <property type="match status" value="1"/>
</dbReference>
<keyword evidence="5" id="KW-0472">Membrane</keyword>
<evidence type="ECO:0000256" key="3">
    <source>
        <dbReference type="ARBA" id="ARBA00022692"/>
    </source>
</evidence>